<dbReference type="OrthoDB" id="9804759at2"/>
<evidence type="ECO:0000313" key="5">
    <source>
        <dbReference type="Proteomes" id="UP000239866"/>
    </source>
</evidence>
<dbReference type="Proteomes" id="UP000239866">
    <property type="component" value="Unassembled WGS sequence"/>
</dbReference>
<organism evidence="4 5">
    <name type="scientific">Marinobacter fuscus</name>
    <dbReference type="NCBI Taxonomy" id="2109942"/>
    <lineage>
        <taxon>Bacteria</taxon>
        <taxon>Pseudomonadati</taxon>
        <taxon>Pseudomonadota</taxon>
        <taxon>Gammaproteobacteria</taxon>
        <taxon>Pseudomonadales</taxon>
        <taxon>Marinobacteraceae</taxon>
        <taxon>Marinobacter</taxon>
    </lineage>
</organism>
<evidence type="ECO:0000256" key="1">
    <source>
        <dbReference type="ARBA" id="ARBA00008918"/>
    </source>
</evidence>
<dbReference type="GO" id="GO:0048039">
    <property type="term" value="F:ubiquinone binding"/>
    <property type="evidence" value="ECO:0007669"/>
    <property type="project" value="InterPro"/>
</dbReference>
<sequence length="151" mass="16956">MPHQIDKTALVMHSAERMFHLVNDIARYPEFLPWCSGAEIHQQSEAEITASLDIAKGGVRHRLTTQNQLLVPEAIEMKLVDGPLRNLSGRWHFRALNEQACKVILTLEFEFASSLSRMTFGPVFNQAANTMVDAFCRRADQVYNGVLANGS</sequence>
<dbReference type="PANTHER" id="PTHR12901">
    <property type="entry name" value="SPERM PROTEIN HOMOLOG"/>
    <property type="match status" value="1"/>
</dbReference>
<dbReference type="EMBL" id="PXNP01000053">
    <property type="protein sequence ID" value="PSF08198.1"/>
    <property type="molecule type" value="Genomic_DNA"/>
</dbReference>
<dbReference type="Gene3D" id="3.30.530.20">
    <property type="match status" value="1"/>
</dbReference>
<proteinExistence type="inferred from homology"/>
<evidence type="ECO:0000313" key="4">
    <source>
        <dbReference type="EMBL" id="PSF08198.1"/>
    </source>
</evidence>
<dbReference type="AlphaFoldDB" id="A0A2T1KDT0"/>
<dbReference type="GO" id="GO:0045333">
    <property type="term" value="P:cellular respiration"/>
    <property type="evidence" value="ECO:0007669"/>
    <property type="project" value="InterPro"/>
</dbReference>
<accession>A0A2T1KDT0</accession>
<protein>
    <submittedName>
        <fullName evidence="4">Ubiquinone-binding protein</fullName>
    </submittedName>
</protein>
<dbReference type="RefSeq" id="WP_106762124.1">
    <property type="nucleotide sequence ID" value="NZ_PXNP01000053.1"/>
</dbReference>
<dbReference type="PANTHER" id="PTHR12901:SF10">
    <property type="entry name" value="COENZYME Q-BINDING PROTEIN COQ10, MITOCHONDRIAL"/>
    <property type="match status" value="1"/>
</dbReference>
<keyword evidence="5" id="KW-1185">Reference proteome</keyword>
<dbReference type="InterPro" id="IPR044996">
    <property type="entry name" value="COQ10-like"/>
</dbReference>
<keyword evidence="2" id="KW-1277">Toxin-antitoxin system</keyword>
<dbReference type="SUPFAM" id="SSF55961">
    <property type="entry name" value="Bet v1-like"/>
    <property type="match status" value="1"/>
</dbReference>
<evidence type="ECO:0000256" key="2">
    <source>
        <dbReference type="ARBA" id="ARBA00022649"/>
    </source>
</evidence>
<dbReference type="Pfam" id="PF03364">
    <property type="entry name" value="Polyketide_cyc"/>
    <property type="match status" value="1"/>
</dbReference>
<reference evidence="4 5" key="1">
    <citation type="submission" date="2018-03" db="EMBL/GenBank/DDBJ databases">
        <title>Marinobacter brunus sp. nov., a marine bacterium of Gamma-proteobacteria isolated from the surface seawater of the South China Sea.</title>
        <authorList>
            <person name="Cheng H."/>
            <person name="Wu Y.-H."/>
            <person name="Xamxidin M."/>
            <person name="Xu X.-W."/>
        </authorList>
    </citation>
    <scope>NUCLEOTIDE SEQUENCE [LARGE SCALE GENOMIC DNA]</scope>
    <source>
        <strain evidence="4 5">NH169-3</strain>
    </source>
</reference>
<feature type="domain" description="Coenzyme Q-binding protein COQ10 START" evidence="3">
    <location>
        <begin position="13"/>
        <end position="136"/>
    </location>
</feature>
<gene>
    <name evidence="4" type="ORF">C7H09_08485</name>
</gene>
<evidence type="ECO:0000259" key="3">
    <source>
        <dbReference type="Pfam" id="PF03364"/>
    </source>
</evidence>
<name>A0A2T1KDT0_9GAMM</name>
<comment type="similarity">
    <text evidence="1">Belongs to the ribosome association toxin RatA family.</text>
</comment>
<keyword evidence="4" id="KW-0830">Ubiquinone</keyword>
<comment type="caution">
    <text evidence="4">The sequence shown here is derived from an EMBL/GenBank/DDBJ whole genome shotgun (WGS) entry which is preliminary data.</text>
</comment>
<dbReference type="CDD" id="cd07813">
    <property type="entry name" value="COQ10p_like"/>
    <property type="match status" value="1"/>
</dbReference>
<dbReference type="InterPro" id="IPR023393">
    <property type="entry name" value="START-like_dom_sf"/>
</dbReference>
<dbReference type="InterPro" id="IPR005031">
    <property type="entry name" value="COQ10_START"/>
</dbReference>